<proteinExistence type="predicted"/>
<protein>
    <recommendedName>
        <fullName evidence="4">Prolamin-like domain-containing protein</fullName>
    </recommendedName>
</protein>
<gene>
    <name evidence="2" type="ORF">SDJN03_15891</name>
</gene>
<evidence type="ECO:0008006" key="4">
    <source>
        <dbReference type="Google" id="ProtNLM"/>
    </source>
</evidence>
<evidence type="ECO:0000313" key="2">
    <source>
        <dbReference type="EMBL" id="KAG6590468.1"/>
    </source>
</evidence>
<comment type="caution">
    <text evidence="2">The sequence shown here is derived from an EMBL/GenBank/DDBJ whole genome shotgun (WGS) entry which is preliminary data.</text>
</comment>
<organism evidence="2 3">
    <name type="scientific">Cucurbita argyrosperma subsp. sororia</name>
    <dbReference type="NCBI Taxonomy" id="37648"/>
    <lineage>
        <taxon>Eukaryota</taxon>
        <taxon>Viridiplantae</taxon>
        <taxon>Streptophyta</taxon>
        <taxon>Embryophyta</taxon>
        <taxon>Tracheophyta</taxon>
        <taxon>Spermatophyta</taxon>
        <taxon>Magnoliopsida</taxon>
        <taxon>eudicotyledons</taxon>
        <taxon>Gunneridae</taxon>
        <taxon>Pentapetalae</taxon>
        <taxon>rosids</taxon>
        <taxon>fabids</taxon>
        <taxon>Cucurbitales</taxon>
        <taxon>Cucurbitaceae</taxon>
        <taxon>Cucurbiteae</taxon>
        <taxon>Cucurbita</taxon>
    </lineage>
</organism>
<name>A0AAV6N157_9ROSI</name>
<evidence type="ECO:0000256" key="1">
    <source>
        <dbReference type="SAM" id="SignalP"/>
    </source>
</evidence>
<keyword evidence="1" id="KW-0732">Signal</keyword>
<sequence length="101" mass="10891">MSLNASTMKLVLVFVVCLALFASSTMTLVTADSNDFDIAGCIPFVGEGAMCVVEALRLPTRAIKTCCKAIFKLNDCDSDIFGNIPQADMEVVRHVCRLLAD</sequence>
<accession>A0AAV6N157</accession>
<dbReference type="Proteomes" id="UP000685013">
    <property type="component" value="Chromosome 10"/>
</dbReference>
<keyword evidence="3" id="KW-1185">Reference proteome</keyword>
<dbReference type="EMBL" id="JAGKQH010000010">
    <property type="protein sequence ID" value="KAG6590468.1"/>
    <property type="molecule type" value="Genomic_DNA"/>
</dbReference>
<reference evidence="2 3" key="1">
    <citation type="journal article" date="2021" name="Hortic Res">
        <title>The domestication of Cucurbita argyrosperma as revealed by the genome of its wild relative.</title>
        <authorList>
            <person name="Barrera-Redondo J."/>
            <person name="Sanchez-de la Vega G."/>
            <person name="Aguirre-Liguori J.A."/>
            <person name="Castellanos-Morales G."/>
            <person name="Gutierrez-Guerrero Y.T."/>
            <person name="Aguirre-Dugua X."/>
            <person name="Aguirre-Planter E."/>
            <person name="Tenaillon M.I."/>
            <person name="Lira-Saade R."/>
            <person name="Eguiarte L.E."/>
        </authorList>
    </citation>
    <scope>NUCLEOTIDE SEQUENCE [LARGE SCALE GENOMIC DNA]</scope>
    <source>
        <strain evidence="2">JBR-2021</strain>
    </source>
</reference>
<feature type="chain" id="PRO_5043876800" description="Prolamin-like domain-containing protein" evidence="1">
    <location>
        <begin position="32"/>
        <end position="101"/>
    </location>
</feature>
<dbReference type="AlphaFoldDB" id="A0AAV6N157"/>
<feature type="signal peptide" evidence="1">
    <location>
        <begin position="1"/>
        <end position="31"/>
    </location>
</feature>
<evidence type="ECO:0000313" key="3">
    <source>
        <dbReference type="Proteomes" id="UP000685013"/>
    </source>
</evidence>
<feature type="non-terminal residue" evidence="2">
    <location>
        <position position="1"/>
    </location>
</feature>